<dbReference type="EMBL" id="JBGQPK010000007">
    <property type="protein sequence ID" value="MFL2028585.1"/>
    <property type="molecule type" value="Genomic_DNA"/>
</dbReference>
<comment type="caution">
    <text evidence="1">The sequence shown here is derived from an EMBL/GenBank/DDBJ whole genome shotgun (WGS) entry which is preliminary data.</text>
</comment>
<protein>
    <submittedName>
        <fullName evidence="1">Pyridoxamine 5'-phosphate oxidase family protein</fullName>
    </submittedName>
</protein>
<accession>A0ABW8UEE0</accession>
<dbReference type="RefSeq" id="WP_125549300.1">
    <property type="nucleotide sequence ID" value="NZ_JBGQPK010000007.1"/>
</dbReference>
<evidence type="ECO:0000313" key="2">
    <source>
        <dbReference type="Proteomes" id="UP001625389"/>
    </source>
</evidence>
<dbReference type="InterPro" id="IPR012349">
    <property type="entry name" value="Split_barrel_FMN-bd"/>
</dbReference>
<name>A0ABW8UEE0_9LACO</name>
<dbReference type="Proteomes" id="UP001625389">
    <property type="component" value="Unassembled WGS sequence"/>
</dbReference>
<gene>
    <name evidence="1" type="ORF">ACEN34_03035</name>
</gene>
<sequence>MEQKFLDVMSHEGPTTIITINAQPASVVNTWSSYVEINQAENYLLIPAAGMHSIEQDFPTDNHVVLTMGSKAVMGTEGPGAGFHVHGTGEFLESGSAYDEMKAKFPWIRKVLKVNIDEIIQKI</sequence>
<keyword evidence="2" id="KW-1185">Reference proteome</keyword>
<reference evidence="1 2" key="1">
    <citation type="submission" date="2024-08" db="EMBL/GenBank/DDBJ databases">
        <authorList>
            <person name="Arias E."/>
        </authorList>
    </citation>
    <scope>NUCLEOTIDE SEQUENCE [LARGE SCALE GENOMIC DNA]</scope>
    <source>
        <strain evidence="1 2">FAM 25317</strain>
    </source>
</reference>
<dbReference type="SUPFAM" id="SSF50475">
    <property type="entry name" value="FMN-binding split barrel"/>
    <property type="match status" value="1"/>
</dbReference>
<dbReference type="Gene3D" id="2.30.110.10">
    <property type="entry name" value="Electron Transport, Fmn-binding Protein, Chain A"/>
    <property type="match status" value="1"/>
</dbReference>
<organism evidence="1 2">
    <name type="scientific">Loigolactobacillus zhaoyuanensis</name>
    <dbReference type="NCBI Taxonomy" id="2486017"/>
    <lineage>
        <taxon>Bacteria</taxon>
        <taxon>Bacillati</taxon>
        <taxon>Bacillota</taxon>
        <taxon>Bacilli</taxon>
        <taxon>Lactobacillales</taxon>
        <taxon>Lactobacillaceae</taxon>
        <taxon>Loigolactobacillus</taxon>
    </lineage>
</organism>
<proteinExistence type="predicted"/>
<evidence type="ECO:0000313" key="1">
    <source>
        <dbReference type="EMBL" id="MFL2028585.1"/>
    </source>
</evidence>